<dbReference type="NCBIfam" id="TIGR03831">
    <property type="entry name" value="YgiT_finger"/>
    <property type="match status" value="1"/>
</dbReference>
<organism evidence="1 2">
    <name type="scientific">Nocardioides massiliensis</name>
    <dbReference type="NCBI Taxonomy" id="1325935"/>
    <lineage>
        <taxon>Bacteria</taxon>
        <taxon>Bacillati</taxon>
        <taxon>Actinomycetota</taxon>
        <taxon>Actinomycetes</taxon>
        <taxon>Propionibacteriales</taxon>
        <taxon>Nocardioidaceae</taxon>
        <taxon>Nocardioides</taxon>
    </lineage>
</organism>
<dbReference type="Gene3D" id="3.10.20.860">
    <property type="match status" value="1"/>
</dbReference>
<dbReference type="InterPro" id="IPR022453">
    <property type="entry name" value="Znf_MqsA-type"/>
</dbReference>
<evidence type="ECO:0000313" key="1">
    <source>
        <dbReference type="EMBL" id="MDP9822658.1"/>
    </source>
</evidence>
<dbReference type="Proteomes" id="UP001240447">
    <property type="component" value="Unassembled WGS sequence"/>
</dbReference>
<sequence>MADVGEFPCVECGSSAVEVLRPHAVDRHGKLVVIRDVPMYECGSCGEVYLTPAVMKELDALVARLIAGGADEAIVHYQAA</sequence>
<name>A0ABT9NQK1_9ACTN</name>
<evidence type="ECO:0000313" key="2">
    <source>
        <dbReference type="Proteomes" id="UP001240447"/>
    </source>
</evidence>
<gene>
    <name evidence="1" type="ORF">J2S59_002467</name>
</gene>
<accession>A0ABT9NQK1</accession>
<comment type="caution">
    <text evidence="1">The sequence shown here is derived from an EMBL/GenBank/DDBJ whole genome shotgun (WGS) entry which is preliminary data.</text>
</comment>
<proteinExistence type="predicted"/>
<dbReference type="EMBL" id="JAUSQM010000001">
    <property type="protein sequence ID" value="MDP9822658.1"/>
    <property type="molecule type" value="Genomic_DNA"/>
</dbReference>
<dbReference type="RefSeq" id="WP_068125248.1">
    <property type="nucleotide sequence ID" value="NZ_CCXJ01000828.2"/>
</dbReference>
<keyword evidence="2" id="KW-1185">Reference proteome</keyword>
<protein>
    <submittedName>
        <fullName evidence="1">YgiT-type zinc finger domain-containing protein</fullName>
    </submittedName>
</protein>
<reference evidence="1 2" key="1">
    <citation type="submission" date="2023-07" db="EMBL/GenBank/DDBJ databases">
        <title>Sequencing the genomes of 1000 actinobacteria strains.</title>
        <authorList>
            <person name="Klenk H.-P."/>
        </authorList>
    </citation>
    <scope>NUCLEOTIDE SEQUENCE [LARGE SCALE GENOMIC DNA]</scope>
    <source>
        <strain evidence="1 2">GD13</strain>
    </source>
</reference>